<dbReference type="Gene3D" id="1.10.10.10">
    <property type="entry name" value="Winged helix-like DNA-binding domain superfamily/Winged helix DNA-binding domain"/>
    <property type="match status" value="1"/>
</dbReference>
<evidence type="ECO:0000259" key="4">
    <source>
        <dbReference type="PROSITE" id="PS50961"/>
    </source>
</evidence>
<evidence type="ECO:0000313" key="7">
    <source>
        <dbReference type="Proteomes" id="UP000694389"/>
    </source>
</evidence>
<evidence type="ECO:0000313" key="6">
    <source>
        <dbReference type="Ensembl" id="ENSDLAP00005025293.2"/>
    </source>
</evidence>
<evidence type="ECO:0000256" key="3">
    <source>
        <dbReference type="SAM" id="MobiDB-lite"/>
    </source>
</evidence>
<feature type="domain" description="SUZ-C" evidence="5">
    <location>
        <begin position="348"/>
        <end position="398"/>
    </location>
</feature>
<keyword evidence="7" id="KW-1185">Reference proteome</keyword>
<dbReference type="PROSITE" id="PS50961">
    <property type="entry name" value="HTH_LA"/>
    <property type="match status" value="1"/>
</dbReference>
<dbReference type="Proteomes" id="UP000694389">
    <property type="component" value="Unassembled WGS sequence"/>
</dbReference>
<proteinExistence type="predicted"/>
<dbReference type="InterPro" id="IPR024642">
    <property type="entry name" value="SUZ-C"/>
</dbReference>
<gene>
    <name evidence="6" type="primary">larp6b</name>
</gene>
<sequence length="419" mass="47017">MQSTLFCGWKNYSHTTLQLSVMMTSQSMCSCRDDAQSAQDEEDREGELLCLKIKAQLEDLFSDSHLAEDGFLLKHVQKNKQGYVSLKLLTCMKKIKALTTNWYMTLAAAEYSNVVEVNDECTKVRRIKPLPKWLLCSPTSKLLLTWNICDEEAEEDGAARGLEHPSIFENLLEKFSAHGCVASFWILHPGKELPKELQCYAKRHKELGQHLCAVVKFDHLEAVRKAYSRLKEEEAKSNGEGICVVPLGFQSMHHNTEDEPSEGNNKDQPETSQENPLETSEDSIQEEPSSPAKESIETQDTSQPQESVDNSKETSEQISTSGCGQSFSGLNQRYGRRSWCSGDCDKDNSQSPWVLRRKFAASILNPKVAGDLNAPCLMQRVLRQPFGPDSTKGFQDRGKPLQQELIKLSLALSNTTCAE</sequence>
<dbReference type="InterPro" id="IPR045180">
    <property type="entry name" value="La_dom_prot"/>
</dbReference>
<dbReference type="GeneTree" id="ENSGT00940000165636"/>
<dbReference type="SUPFAM" id="SSF46785">
    <property type="entry name" value="Winged helix' DNA-binding domain"/>
    <property type="match status" value="1"/>
</dbReference>
<evidence type="ECO:0000259" key="5">
    <source>
        <dbReference type="PROSITE" id="PS51938"/>
    </source>
</evidence>
<protein>
    <recommendedName>
        <fullName evidence="8">La-related protein 6</fullName>
    </recommendedName>
</protein>
<evidence type="ECO:0000256" key="1">
    <source>
        <dbReference type="ARBA" id="ARBA00022884"/>
    </source>
</evidence>
<dbReference type="GO" id="GO:0003729">
    <property type="term" value="F:mRNA binding"/>
    <property type="evidence" value="ECO:0007669"/>
    <property type="project" value="TreeGrafter"/>
</dbReference>
<name>A0A8C4EZ81_DICLA</name>
<dbReference type="AlphaFoldDB" id="A0A8C4EZ81"/>
<dbReference type="GO" id="GO:0005634">
    <property type="term" value="C:nucleus"/>
    <property type="evidence" value="ECO:0007669"/>
    <property type="project" value="TreeGrafter"/>
</dbReference>
<feature type="domain" description="HTH La-type RNA-binding" evidence="4">
    <location>
        <begin position="43"/>
        <end position="134"/>
    </location>
</feature>
<dbReference type="InterPro" id="IPR006630">
    <property type="entry name" value="La_HTH"/>
</dbReference>
<feature type="compositionally biased region" description="Polar residues" evidence="3">
    <location>
        <begin position="316"/>
        <end position="327"/>
    </location>
</feature>
<dbReference type="InterPro" id="IPR036390">
    <property type="entry name" value="WH_DNA-bd_sf"/>
</dbReference>
<organism evidence="6 7">
    <name type="scientific">Dicentrarchus labrax</name>
    <name type="common">European seabass</name>
    <name type="synonym">Morone labrax</name>
    <dbReference type="NCBI Taxonomy" id="13489"/>
    <lineage>
        <taxon>Eukaryota</taxon>
        <taxon>Metazoa</taxon>
        <taxon>Chordata</taxon>
        <taxon>Craniata</taxon>
        <taxon>Vertebrata</taxon>
        <taxon>Euteleostomi</taxon>
        <taxon>Actinopterygii</taxon>
        <taxon>Neopterygii</taxon>
        <taxon>Teleostei</taxon>
        <taxon>Neoteleostei</taxon>
        <taxon>Acanthomorphata</taxon>
        <taxon>Eupercaria</taxon>
        <taxon>Moronidae</taxon>
        <taxon>Dicentrarchus</taxon>
    </lineage>
</organism>
<evidence type="ECO:0000256" key="2">
    <source>
        <dbReference type="PROSITE-ProRule" id="PRU00332"/>
    </source>
</evidence>
<dbReference type="PANTHER" id="PTHR22792">
    <property type="entry name" value="LUPUS LA PROTEIN-RELATED"/>
    <property type="match status" value="1"/>
</dbReference>
<feature type="compositionally biased region" description="Polar residues" evidence="3">
    <location>
        <begin position="298"/>
        <end position="308"/>
    </location>
</feature>
<feature type="region of interest" description="Disordered" evidence="3">
    <location>
        <begin position="252"/>
        <end position="327"/>
    </location>
</feature>
<dbReference type="Pfam" id="PF12901">
    <property type="entry name" value="SUZ-C"/>
    <property type="match status" value="1"/>
</dbReference>
<reference evidence="6" key="2">
    <citation type="submission" date="2025-09" db="UniProtKB">
        <authorList>
            <consortium name="Ensembl"/>
        </authorList>
    </citation>
    <scope>IDENTIFICATION</scope>
</reference>
<dbReference type="SMART" id="SM00715">
    <property type="entry name" value="LA"/>
    <property type="match status" value="1"/>
</dbReference>
<dbReference type="PROSITE" id="PS51938">
    <property type="entry name" value="SUZ_C"/>
    <property type="match status" value="1"/>
</dbReference>
<dbReference type="InterPro" id="IPR036388">
    <property type="entry name" value="WH-like_DNA-bd_sf"/>
</dbReference>
<dbReference type="Pfam" id="PF05383">
    <property type="entry name" value="La"/>
    <property type="match status" value="1"/>
</dbReference>
<accession>A0A8C4EZ81</accession>
<evidence type="ECO:0008006" key="8">
    <source>
        <dbReference type="Google" id="ProtNLM"/>
    </source>
</evidence>
<dbReference type="PANTHER" id="PTHR22792:SF61">
    <property type="entry name" value="LA RIBONUCLEOPROTEIN DOMAIN FAMILY MEMBER 6"/>
    <property type="match status" value="1"/>
</dbReference>
<dbReference type="Ensembl" id="ENSDLAT00005027019.2">
    <property type="protein sequence ID" value="ENSDLAP00005025293.2"/>
    <property type="gene ID" value="ENSDLAG00005011516.2"/>
</dbReference>
<reference evidence="6" key="1">
    <citation type="submission" date="2025-08" db="UniProtKB">
        <authorList>
            <consortium name="Ensembl"/>
        </authorList>
    </citation>
    <scope>IDENTIFICATION</scope>
</reference>
<keyword evidence="1 2" id="KW-0694">RNA-binding</keyword>